<feature type="region of interest" description="Disordered" evidence="8">
    <location>
        <begin position="332"/>
        <end position="364"/>
    </location>
</feature>
<dbReference type="Gene3D" id="1.10.510.10">
    <property type="entry name" value="Transferase(Phosphotransferase) domain 1"/>
    <property type="match status" value="1"/>
</dbReference>
<dbReference type="InterPro" id="IPR008271">
    <property type="entry name" value="Ser/Thr_kinase_AS"/>
</dbReference>
<feature type="compositionally biased region" description="Basic and acidic residues" evidence="8">
    <location>
        <begin position="507"/>
        <end position="522"/>
    </location>
</feature>
<dbReference type="PROSITE" id="PS00108">
    <property type="entry name" value="PROTEIN_KINASE_ST"/>
    <property type="match status" value="1"/>
</dbReference>
<dbReference type="EMBL" id="BJMD01000013">
    <property type="protein sequence ID" value="GEB19557.1"/>
    <property type="molecule type" value="Genomic_DNA"/>
</dbReference>
<dbReference type="Gene3D" id="3.30.200.20">
    <property type="entry name" value="Phosphorylase Kinase, domain 1"/>
    <property type="match status" value="1"/>
</dbReference>
<evidence type="ECO:0000256" key="6">
    <source>
        <dbReference type="ARBA" id="ARBA00022840"/>
    </source>
</evidence>
<dbReference type="InterPro" id="IPR011009">
    <property type="entry name" value="Kinase-like_dom_sf"/>
</dbReference>
<dbReference type="PROSITE" id="PS50011">
    <property type="entry name" value="PROTEIN_KINASE_DOM"/>
    <property type="match status" value="1"/>
</dbReference>
<feature type="binding site" evidence="7">
    <location>
        <position position="87"/>
    </location>
    <ligand>
        <name>ATP</name>
        <dbReference type="ChEBI" id="CHEBI:30616"/>
    </ligand>
</feature>
<dbReference type="CDD" id="cd14014">
    <property type="entry name" value="STKc_PknB_like"/>
    <property type="match status" value="1"/>
</dbReference>
<evidence type="ECO:0000256" key="4">
    <source>
        <dbReference type="ARBA" id="ARBA00022741"/>
    </source>
</evidence>
<evidence type="ECO:0000256" key="8">
    <source>
        <dbReference type="SAM" id="MobiDB-lite"/>
    </source>
</evidence>
<dbReference type="AlphaFoldDB" id="A0A4Y3NEG6"/>
<accession>A0A4Y3NEG6</accession>
<keyword evidence="4 7" id="KW-0547">Nucleotide-binding</keyword>
<evidence type="ECO:0000259" key="9">
    <source>
        <dbReference type="PROSITE" id="PS50011"/>
    </source>
</evidence>
<dbReference type="SUPFAM" id="SSF56112">
    <property type="entry name" value="Protein kinase-like (PK-like)"/>
    <property type="match status" value="1"/>
</dbReference>
<evidence type="ECO:0000313" key="10">
    <source>
        <dbReference type="EMBL" id="GEB19557.1"/>
    </source>
</evidence>
<evidence type="ECO:0000256" key="2">
    <source>
        <dbReference type="ARBA" id="ARBA00022527"/>
    </source>
</evidence>
<feature type="domain" description="Protein kinase" evidence="9">
    <location>
        <begin position="58"/>
        <end position="314"/>
    </location>
</feature>
<feature type="compositionally biased region" description="Polar residues" evidence="8">
    <location>
        <begin position="411"/>
        <end position="424"/>
    </location>
</feature>
<proteinExistence type="predicted"/>
<dbReference type="PANTHER" id="PTHR43289">
    <property type="entry name" value="MITOGEN-ACTIVATED PROTEIN KINASE KINASE KINASE 20-RELATED"/>
    <property type="match status" value="1"/>
</dbReference>
<evidence type="ECO:0000256" key="7">
    <source>
        <dbReference type="PROSITE-ProRule" id="PRU10141"/>
    </source>
</evidence>
<dbReference type="GeneID" id="97302822"/>
<dbReference type="Proteomes" id="UP000317715">
    <property type="component" value="Unassembled WGS sequence"/>
</dbReference>
<comment type="caution">
    <text evidence="10">The sequence shown here is derived from an EMBL/GenBank/DDBJ whole genome shotgun (WGS) entry which is preliminary data.</text>
</comment>
<dbReference type="Pfam" id="PF00069">
    <property type="entry name" value="Pkinase"/>
    <property type="match status" value="1"/>
</dbReference>
<dbReference type="RefSeq" id="WP_141283755.1">
    <property type="nucleotide sequence ID" value="NZ_BAAAWK010000001.1"/>
</dbReference>
<gene>
    <name evidence="10" type="ORF">AAU01_23120</name>
</gene>
<evidence type="ECO:0000313" key="11">
    <source>
        <dbReference type="Proteomes" id="UP000317715"/>
    </source>
</evidence>
<keyword evidence="2" id="KW-0723">Serine/threonine-protein kinase</keyword>
<name>A0A4Y3NEG6_PAEAU</name>
<reference evidence="10 11" key="1">
    <citation type="submission" date="2019-06" db="EMBL/GenBank/DDBJ databases">
        <title>Whole genome shotgun sequence of Paenarthrobacter aurescens NBRC 12136.</title>
        <authorList>
            <person name="Hosoyama A."/>
            <person name="Uohara A."/>
            <person name="Ohji S."/>
            <person name="Ichikawa N."/>
        </authorList>
    </citation>
    <scope>NUCLEOTIDE SEQUENCE [LARGE SCALE GENOMIC DNA]</scope>
    <source>
        <strain evidence="10 11">NBRC 12136</strain>
    </source>
</reference>
<dbReference type="InterPro" id="IPR000719">
    <property type="entry name" value="Prot_kinase_dom"/>
</dbReference>
<dbReference type="PROSITE" id="PS00107">
    <property type="entry name" value="PROTEIN_KINASE_ATP"/>
    <property type="match status" value="1"/>
</dbReference>
<feature type="region of interest" description="Disordered" evidence="8">
    <location>
        <begin position="408"/>
        <end position="522"/>
    </location>
</feature>
<protein>
    <recommendedName>
        <fullName evidence="1">non-specific serine/threonine protein kinase</fullName>
        <ecNumber evidence="1">2.7.11.1</ecNumber>
    </recommendedName>
</protein>
<dbReference type="GO" id="GO:0004674">
    <property type="term" value="F:protein serine/threonine kinase activity"/>
    <property type="evidence" value="ECO:0007669"/>
    <property type="project" value="UniProtKB-KW"/>
</dbReference>
<keyword evidence="11" id="KW-1185">Reference proteome</keyword>
<keyword evidence="5" id="KW-0418">Kinase</keyword>
<evidence type="ECO:0000256" key="5">
    <source>
        <dbReference type="ARBA" id="ARBA00022777"/>
    </source>
</evidence>
<organism evidence="10 11">
    <name type="scientific">Paenarthrobacter aurescens</name>
    <name type="common">Arthrobacter aurescens</name>
    <dbReference type="NCBI Taxonomy" id="43663"/>
    <lineage>
        <taxon>Bacteria</taxon>
        <taxon>Bacillati</taxon>
        <taxon>Actinomycetota</taxon>
        <taxon>Actinomycetes</taxon>
        <taxon>Micrococcales</taxon>
        <taxon>Micrococcaceae</taxon>
        <taxon>Paenarthrobacter</taxon>
    </lineage>
</organism>
<dbReference type="EC" id="2.7.11.1" evidence="1"/>
<evidence type="ECO:0000256" key="3">
    <source>
        <dbReference type="ARBA" id="ARBA00022679"/>
    </source>
</evidence>
<evidence type="ECO:0000256" key="1">
    <source>
        <dbReference type="ARBA" id="ARBA00012513"/>
    </source>
</evidence>
<dbReference type="OrthoDB" id="9762169at2"/>
<keyword evidence="6 7" id="KW-0067">ATP-binding</keyword>
<feature type="region of interest" description="Disordered" evidence="8">
    <location>
        <begin position="28"/>
        <end position="49"/>
    </location>
</feature>
<feature type="compositionally biased region" description="Low complexity" evidence="8">
    <location>
        <begin position="332"/>
        <end position="342"/>
    </location>
</feature>
<dbReference type="SMART" id="SM00220">
    <property type="entry name" value="S_TKc"/>
    <property type="match status" value="1"/>
</dbReference>
<dbReference type="GO" id="GO:0005524">
    <property type="term" value="F:ATP binding"/>
    <property type="evidence" value="ECO:0007669"/>
    <property type="project" value="UniProtKB-UniRule"/>
</dbReference>
<keyword evidence="3" id="KW-0808">Transferase</keyword>
<sequence length="522" mass="53999">MNGPWLRVSLKDVTFVGNNYEAVDPQLHTSSETAGTGTAGTHTAGTETGTTEILDGRYQLESLLGRGAMSAVYQGTDLLLGRSVAIKIFLPGSGDESFRARQENEMRLLAAFDHPGLVAAFDAGVDTRNNEERAYLVMELAQGRDLRAILADGPLTVPETARIGIRLAGALSQVHEHGVIHRDIKPANILVSDDDGLGQSVKLADFGVALVMNDNRLTATGFTVGTAQYLSPEQAQGLGLTPASDIYSLGLVLLECLTGKAEYPGTPIETASARLHRAPQVPLELPGPLRELLEAMTDMDPAKRPTAHEVEQALADDGIQSGRRTALLPSVSPVPSTHSVASMHSAPSIHSAPSRPAGRAATRKQATVTGLVAFSKRRPKTVRGVAAAAVTIPLALLILTQGLAPSGKTVDPTQPADTGVSQADPQPVAPVIPSDATTPGGGSTEAGNADTGNATTGNADAGNTGVQPAEVINLQEPAQDTAPAPAQAPAPAVVPGPDLAKEMSNGKSEKKPEKAKGPGEGK</sequence>
<dbReference type="InterPro" id="IPR017441">
    <property type="entry name" value="Protein_kinase_ATP_BS"/>
</dbReference>
<dbReference type="PANTHER" id="PTHR43289:SF6">
    <property type="entry name" value="SERINE_THREONINE-PROTEIN KINASE NEKL-3"/>
    <property type="match status" value="1"/>
</dbReference>